<evidence type="ECO:0000313" key="3">
    <source>
        <dbReference type="Proteomes" id="UP000193648"/>
    </source>
</evidence>
<evidence type="ECO:0000313" key="2">
    <source>
        <dbReference type="EMBL" id="ORZ28253.1"/>
    </source>
</evidence>
<dbReference type="PANTHER" id="PTHR43205:SF7">
    <property type="entry name" value="PROSTAGLANDIN REDUCTASE 1"/>
    <property type="match status" value="1"/>
</dbReference>
<gene>
    <name evidence="2" type="ORF">BCR41DRAFT_366917</name>
</gene>
<dbReference type="AlphaFoldDB" id="A0A1Y2H3G3"/>
<dbReference type="RefSeq" id="XP_021885938.1">
    <property type="nucleotide sequence ID" value="XM_022026259.1"/>
</dbReference>
<dbReference type="Gene3D" id="3.40.50.720">
    <property type="entry name" value="NAD(P)-binding Rossmann-like Domain"/>
    <property type="match status" value="1"/>
</dbReference>
<dbReference type="OrthoDB" id="809632at2759"/>
<accession>A0A1Y2H3G3</accession>
<protein>
    <recommendedName>
        <fullName evidence="1">Alcohol dehydrogenase-like C-terminal domain-containing protein</fullName>
    </recommendedName>
</protein>
<dbReference type="Proteomes" id="UP000193648">
    <property type="component" value="Unassembled WGS sequence"/>
</dbReference>
<dbReference type="CDD" id="cd05288">
    <property type="entry name" value="PGDH"/>
    <property type="match status" value="1"/>
</dbReference>
<keyword evidence="3" id="KW-1185">Reference proteome</keyword>
<dbReference type="STRING" id="64571.A0A1Y2H3G3"/>
<dbReference type="InterPro" id="IPR045010">
    <property type="entry name" value="MDR_fam"/>
</dbReference>
<dbReference type="Pfam" id="PF00107">
    <property type="entry name" value="ADH_zinc_N"/>
    <property type="match status" value="1"/>
</dbReference>
<dbReference type="Gene3D" id="3.90.180.10">
    <property type="entry name" value="Medium-chain alcohol dehydrogenases, catalytic domain"/>
    <property type="match status" value="1"/>
</dbReference>
<sequence length="289" mass="31337">MPPITNTRIVRIKLIPARGKFTTDLVKTETVELDIQLNDGEILIRNLYLALDPCFAVGWEQYSYVTNPKASGVVIIPDPASNPKIHPAEYLSALGSNELTAYAAAERVIKSEKGQVVYISSAAGSVGGFFVFLAKRAGAFVIASAGSDEKAEYLLKHLGANVALNYKTRDIGIELDAASTPRGGIDVYIDLVGGETLDIVFKKIKPNDHIVAIGAISSVGTETPYGYHNFGQIVIKAINIEGFNVLQHLDLYPQLWKEIGPLIASGEFKGQKLTVLKALDNVPQNMRII</sequence>
<evidence type="ECO:0000259" key="1">
    <source>
        <dbReference type="Pfam" id="PF00107"/>
    </source>
</evidence>
<dbReference type="SUPFAM" id="SSF51735">
    <property type="entry name" value="NAD(P)-binding Rossmann-fold domains"/>
    <property type="match status" value="1"/>
</dbReference>
<dbReference type="InterPro" id="IPR013149">
    <property type="entry name" value="ADH-like_C"/>
</dbReference>
<dbReference type="EMBL" id="MCFF01000002">
    <property type="protein sequence ID" value="ORZ28253.1"/>
    <property type="molecule type" value="Genomic_DNA"/>
</dbReference>
<reference evidence="2 3" key="1">
    <citation type="submission" date="2016-07" db="EMBL/GenBank/DDBJ databases">
        <title>Pervasive Adenine N6-methylation of Active Genes in Fungi.</title>
        <authorList>
            <consortium name="DOE Joint Genome Institute"/>
            <person name="Mondo S.J."/>
            <person name="Dannebaum R.O."/>
            <person name="Kuo R.C."/>
            <person name="Labutti K."/>
            <person name="Haridas S."/>
            <person name="Kuo A."/>
            <person name="Salamov A."/>
            <person name="Ahrendt S.R."/>
            <person name="Lipzen A."/>
            <person name="Sullivan W."/>
            <person name="Andreopoulos W.B."/>
            <person name="Clum A."/>
            <person name="Lindquist E."/>
            <person name="Daum C."/>
            <person name="Ramamoorthy G.K."/>
            <person name="Gryganskyi A."/>
            <person name="Culley D."/>
            <person name="Magnuson J.K."/>
            <person name="James T.Y."/>
            <person name="O'Malley M.A."/>
            <person name="Stajich J.E."/>
            <person name="Spatafora J.W."/>
            <person name="Visel A."/>
            <person name="Grigoriev I.V."/>
        </authorList>
    </citation>
    <scope>NUCLEOTIDE SEQUENCE [LARGE SCALE GENOMIC DNA]</scope>
    <source>
        <strain evidence="2 3">NRRL 3116</strain>
    </source>
</reference>
<organism evidence="2 3">
    <name type="scientific">Lobosporangium transversale</name>
    <dbReference type="NCBI Taxonomy" id="64571"/>
    <lineage>
        <taxon>Eukaryota</taxon>
        <taxon>Fungi</taxon>
        <taxon>Fungi incertae sedis</taxon>
        <taxon>Mucoromycota</taxon>
        <taxon>Mortierellomycotina</taxon>
        <taxon>Mortierellomycetes</taxon>
        <taxon>Mortierellales</taxon>
        <taxon>Mortierellaceae</taxon>
        <taxon>Lobosporangium</taxon>
    </lineage>
</organism>
<comment type="caution">
    <text evidence="2">The sequence shown here is derived from an EMBL/GenBank/DDBJ whole genome shotgun (WGS) entry which is preliminary data.</text>
</comment>
<dbReference type="PANTHER" id="PTHR43205">
    <property type="entry name" value="PROSTAGLANDIN REDUCTASE"/>
    <property type="match status" value="1"/>
</dbReference>
<dbReference type="GO" id="GO:0016628">
    <property type="term" value="F:oxidoreductase activity, acting on the CH-CH group of donors, NAD or NADP as acceptor"/>
    <property type="evidence" value="ECO:0007669"/>
    <property type="project" value="InterPro"/>
</dbReference>
<proteinExistence type="predicted"/>
<dbReference type="InParanoid" id="A0A1Y2H3G3"/>
<feature type="domain" description="Alcohol dehydrogenase-like C-terminal" evidence="1">
    <location>
        <begin position="126"/>
        <end position="257"/>
    </location>
</feature>
<name>A0A1Y2H3G3_9FUNG</name>
<dbReference type="GeneID" id="33568102"/>
<dbReference type="InterPro" id="IPR036291">
    <property type="entry name" value="NAD(P)-bd_dom_sf"/>
</dbReference>